<keyword evidence="1" id="KW-0863">Zinc-finger</keyword>
<accession>A0AAN6P3F4</accession>
<keyword evidence="4" id="KW-1185">Reference proteome</keyword>
<dbReference type="PROSITE" id="PS50157">
    <property type="entry name" value="ZINC_FINGER_C2H2_2"/>
    <property type="match status" value="1"/>
</dbReference>
<evidence type="ECO:0000313" key="3">
    <source>
        <dbReference type="EMBL" id="KAK3956851.1"/>
    </source>
</evidence>
<proteinExistence type="predicted"/>
<evidence type="ECO:0000256" key="1">
    <source>
        <dbReference type="PROSITE-ProRule" id="PRU00042"/>
    </source>
</evidence>
<dbReference type="InterPro" id="IPR013087">
    <property type="entry name" value="Znf_C2H2_type"/>
</dbReference>
<dbReference type="PROSITE" id="PS00028">
    <property type="entry name" value="ZINC_FINGER_C2H2_1"/>
    <property type="match status" value="1"/>
</dbReference>
<sequence length="246" mass="28442">MSGFRMPTSPQFRIPGICLRPASLTKVNSLWRLSDSTILQKDASEAIKPLYPLLVAQNGGSPVMARHTCMTCLKGFESRNDLFDHLEKATHAVNPHTGRVGDYSRPMNCLPGAKKLMRQEEQNQQREARTQQYETMRQELLGKIQNCNSQLQRDIMESTLWRLEQKQEKDYRKYVETETLRIAKGRSTCKCELCGRTCHNLWKLIKHKCHEHGFNFKHAKETTTMRLRWICGRLSLDGQGCHLHSV</sequence>
<evidence type="ECO:0000259" key="2">
    <source>
        <dbReference type="PROSITE" id="PS50157"/>
    </source>
</evidence>
<evidence type="ECO:0000313" key="4">
    <source>
        <dbReference type="Proteomes" id="UP001303222"/>
    </source>
</evidence>
<dbReference type="AlphaFoldDB" id="A0AAN6P3F4"/>
<reference evidence="3" key="1">
    <citation type="journal article" date="2023" name="Mol. Phylogenet. Evol.">
        <title>Genome-scale phylogeny and comparative genomics of the fungal order Sordariales.</title>
        <authorList>
            <person name="Hensen N."/>
            <person name="Bonometti L."/>
            <person name="Westerberg I."/>
            <person name="Brannstrom I.O."/>
            <person name="Guillou S."/>
            <person name="Cros-Aarteil S."/>
            <person name="Calhoun S."/>
            <person name="Haridas S."/>
            <person name="Kuo A."/>
            <person name="Mondo S."/>
            <person name="Pangilinan J."/>
            <person name="Riley R."/>
            <person name="LaButti K."/>
            <person name="Andreopoulos B."/>
            <person name="Lipzen A."/>
            <person name="Chen C."/>
            <person name="Yan M."/>
            <person name="Daum C."/>
            <person name="Ng V."/>
            <person name="Clum A."/>
            <person name="Steindorff A."/>
            <person name="Ohm R.A."/>
            <person name="Martin F."/>
            <person name="Silar P."/>
            <person name="Natvig D.O."/>
            <person name="Lalanne C."/>
            <person name="Gautier V."/>
            <person name="Ament-Velasquez S.L."/>
            <person name="Kruys A."/>
            <person name="Hutchinson M.I."/>
            <person name="Powell A.J."/>
            <person name="Barry K."/>
            <person name="Miller A.N."/>
            <person name="Grigoriev I.V."/>
            <person name="Debuchy R."/>
            <person name="Gladieux P."/>
            <person name="Hiltunen Thoren M."/>
            <person name="Johannesson H."/>
        </authorList>
    </citation>
    <scope>NUCLEOTIDE SEQUENCE</scope>
    <source>
        <strain evidence="3">CBS 626.80</strain>
    </source>
</reference>
<name>A0AAN6P3F4_9PEZI</name>
<keyword evidence="1" id="KW-0479">Metal-binding</keyword>
<dbReference type="GO" id="GO:0008270">
    <property type="term" value="F:zinc ion binding"/>
    <property type="evidence" value="ECO:0007669"/>
    <property type="project" value="UniProtKB-KW"/>
</dbReference>
<dbReference type="Proteomes" id="UP001303222">
    <property type="component" value="Unassembled WGS sequence"/>
</dbReference>
<dbReference type="EMBL" id="MU859062">
    <property type="protein sequence ID" value="KAK3956851.1"/>
    <property type="molecule type" value="Genomic_DNA"/>
</dbReference>
<gene>
    <name evidence="3" type="ORF">QBC32DRAFT_329763</name>
</gene>
<protein>
    <recommendedName>
        <fullName evidence="2">C2H2-type domain-containing protein</fullName>
    </recommendedName>
</protein>
<comment type="caution">
    <text evidence="3">The sequence shown here is derived from an EMBL/GenBank/DDBJ whole genome shotgun (WGS) entry which is preliminary data.</text>
</comment>
<organism evidence="3 4">
    <name type="scientific">Pseudoneurospora amorphoporcata</name>
    <dbReference type="NCBI Taxonomy" id="241081"/>
    <lineage>
        <taxon>Eukaryota</taxon>
        <taxon>Fungi</taxon>
        <taxon>Dikarya</taxon>
        <taxon>Ascomycota</taxon>
        <taxon>Pezizomycotina</taxon>
        <taxon>Sordariomycetes</taxon>
        <taxon>Sordariomycetidae</taxon>
        <taxon>Sordariales</taxon>
        <taxon>Sordariaceae</taxon>
        <taxon>Pseudoneurospora</taxon>
    </lineage>
</organism>
<keyword evidence="1" id="KW-0862">Zinc</keyword>
<dbReference type="SMART" id="SM00355">
    <property type="entry name" value="ZnF_C2H2"/>
    <property type="match status" value="2"/>
</dbReference>
<feature type="domain" description="C2H2-type" evidence="2">
    <location>
        <begin position="67"/>
        <end position="92"/>
    </location>
</feature>
<reference evidence="3" key="2">
    <citation type="submission" date="2023-06" db="EMBL/GenBank/DDBJ databases">
        <authorList>
            <consortium name="Lawrence Berkeley National Laboratory"/>
            <person name="Mondo S.J."/>
            <person name="Hensen N."/>
            <person name="Bonometti L."/>
            <person name="Westerberg I."/>
            <person name="Brannstrom I.O."/>
            <person name="Guillou S."/>
            <person name="Cros-Aarteil S."/>
            <person name="Calhoun S."/>
            <person name="Haridas S."/>
            <person name="Kuo A."/>
            <person name="Pangilinan J."/>
            <person name="Riley R."/>
            <person name="Labutti K."/>
            <person name="Andreopoulos B."/>
            <person name="Lipzen A."/>
            <person name="Chen C."/>
            <person name="Yanf M."/>
            <person name="Daum C."/>
            <person name="Ng V."/>
            <person name="Clum A."/>
            <person name="Steindorff A."/>
            <person name="Ohm R."/>
            <person name="Martin F."/>
            <person name="Silar P."/>
            <person name="Natvig D."/>
            <person name="Lalanne C."/>
            <person name="Gautier V."/>
            <person name="Ament-Velasquez S.L."/>
            <person name="Kruys A."/>
            <person name="Hutchinson M.I."/>
            <person name="Powell A.J."/>
            <person name="Barry K."/>
            <person name="Miller A.N."/>
            <person name="Grigoriev I.V."/>
            <person name="Debuchy R."/>
            <person name="Gladieux P."/>
            <person name="Thoren M.H."/>
            <person name="Johannesson H."/>
        </authorList>
    </citation>
    <scope>NUCLEOTIDE SEQUENCE</scope>
    <source>
        <strain evidence="3">CBS 626.80</strain>
    </source>
</reference>